<accession>L5KKY1</accession>
<feature type="compositionally biased region" description="Basic and acidic residues" evidence="6">
    <location>
        <begin position="41"/>
        <end position="55"/>
    </location>
</feature>
<dbReference type="Gene3D" id="1.20.5.110">
    <property type="match status" value="1"/>
</dbReference>
<proteinExistence type="inferred from homology"/>
<evidence type="ECO:0000256" key="3">
    <source>
        <dbReference type="ARBA" id="ARBA00023274"/>
    </source>
</evidence>
<dbReference type="AlphaFoldDB" id="L5KKY1"/>
<comment type="similarity">
    <text evidence="1">Belongs to the eukaryotic ribosomal protein eL13 family.</text>
</comment>
<evidence type="ECO:0000256" key="2">
    <source>
        <dbReference type="ARBA" id="ARBA00022980"/>
    </source>
</evidence>
<dbReference type="FunFam" id="1.20.5.110:FF:000003">
    <property type="entry name" value="60S ribosomal protein L13"/>
    <property type="match status" value="1"/>
</dbReference>
<evidence type="ECO:0000256" key="4">
    <source>
        <dbReference type="ARBA" id="ARBA00035216"/>
    </source>
</evidence>
<dbReference type="InParanoid" id="L5KKY1"/>
<reference evidence="8" key="1">
    <citation type="journal article" date="2013" name="Science">
        <title>Comparative analysis of bat genomes provides insight into the evolution of flight and immunity.</title>
        <authorList>
            <person name="Zhang G."/>
            <person name="Cowled C."/>
            <person name="Shi Z."/>
            <person name="Huang Z."/>
            <person name="Bishop-Lilly K.A."/>
            <person name="Fang X."/>
            <person name="Wynne J.W."/>
            <person name="Xiong Z."/>
            <person name="Baker M.L."/>
            <person name="Zhao W."/>
            <person name="Tachedjian M."/>
            <person name="Zhu Y."/>
            <person name="Zhou P."/>
            <person name="Jiang X."/>
            <person name="Ng J."/>
            <person name="Yang L."/>
            <person name="Wu L."/>
            <person name="Xiao J."/>
            <person name="Feng Y."/>
            <person name="Chen Y."/>
            <person name="Sun X."/>
            <person name="Zhang Y."/>
            <person name="Marsh G.A."/>
            <person name="Crameri G."/>
            <person name="Broder C.C."/>
            <person name="Frey K.G."/>
            <person name="Wang L.F."/>
            <person name="Wang J."/>
        </authorList>
    </citation>
    <scope>NUCLEOTIDE SEQUENCE [LARGE SCALE GENOMIC DNA]</scope>
</reference>
<keyword evidence="3" id="KW-0687">Ribonucleoprotein</keyword>
<keyword evidence="2 7" id="KW-0689">Ribosomal protein</keyword>
<sequence length="74" mass="8346">MERLQDGESHGHVTTEKNFKVLASLRMARNNVSLFGIQAKRSKEAADQDQRKNNPKESLVLPLAMRTRCIPEGP</sequence>
<dbReference type="GO" id="GO:0005840">
    <property type="term" value="C:ribosome"/>
    <property type="evidence" value="ECO:0007669"/>
    <property type="project" value="UniProtKB-KW"/>
</dbReference>
<keyword evidence="8" id="KW-1185">Reference proteome</keyword>
<evidence type="ECO:0000256" key="1">
    <source>
        <dbReference type="ARBA" id="ARBA00005640"/>
    </source>
</evidence>
<feature type="region of interest" description="Disordered" evidence="6">
    <location>
        <begin position="40"/>
        <end position="74"/>
    </location>
</feature>
<evidence type="ECO:0000313" key="7">
    <source>
        <dbReference type="EMBL" id="ELK11406.1"/>
    </source>
</evidence>
<name>L5KKY1_PTEAL</name>
<evidence type="ECO:0000313" key="8">
    <source>
        <dbReference type="Proteomes" id="UP000010552"/>
    </source>
</evidence>
<evidence type="ECO:0000256" key="6">
    <source>
        <dbReference type="SAM" id="MobiDB-lite"/>
    </source>
</evidence>
<dbReference type="Proteomes" id="UP000010552">
    <property type="component" value="Unassembled WGS sequence"/>
</dbReference>
<dbReference type="EMBL" id="KB030673">
    <property type="protein sequence ID" value="ELK11406.1"/>
    <property type="molecule type" value="Genomic_DNA"/>
</dbReference>
<evidence type="ECO:0000256" key="5">
    <source>
        <dbReference type="ARBA" id="ARBA00035321"/>
    </source>
</evidence>
<dbReference type="STRING" id="9402.L5KKY1"/>
<gene>
    <name evidence="7" type="ORF">PAL_GLEAN10024858</name>
</gene>
<organism evidence="7 8">
    <name type="scientific">Pteropus alecto</name>
    <name type="common">Black flying fox</name>
    <dbReference type="NCBI Taxonomy" id="9402"/>
    <lineage>
        <taxon>Eukaryota</taxon>
        <taxon>Metazoa</taxon>
        <taxon>Chordata</taxon>
        <taxon>Craniata</taxon>
        <taxon>Vertebrata</taxon>
        <taxon>Euteleostomi</taxon>
        <taxon>Mammalia</taxon>
        <taxon>Eutheria</taxon>
        <taxon>Laurasiatheria</taxon>
        <taxon>Chiroptera</taxon>
        <taxon>Yinpterochiroptera</taxon>
        <taxon>Pteropodoidea</taxon>
        <taxon>Pteropodidae</taxon>
        <taxon>Pteropodinae</taxon>
        <taxon>Pteropus</taxon>
    </lineage>
</organism>
<dbReference type="GO" id="GO:1990904">
    <property type="term" value="C:ribonucleoprotein complex"/>
    <property type="evidence" value="ECO:0007669"/>
    <property type="project" value="UniProtKB-KW"/>
</dbReference>
<protein>
    <recommendedName>
        <fullName evidence="4">Large ribosomal subunit protein eL13</fullName>
    </recommendedName>
    <alternativeName>
        <fullName evidence="5">60S ribosomal protein L13</fullName>
    </alternativeName>
</protein>